<evidence type="ECO:0000256" key="9">
    <source>
        <dbReference type="SAM" id="MobiDB-lite"/>
    </source>
</evidence>
<dbReference type="Pfam" id="PF07983">
    <property type="entry name" value="X8"/>
    <property type="match status" value="1"/>
</dbReference>
<organism evidence="11 12">
    <name type="scientific">Hevea brasiliensis</name>
    <name type="common">Para rubber tree</name>
    <name type="synonym">Siphonia brasiliensis</name>
    <dbReference type="NCBI Taxonomy" id="3981"/>
    <lineage>
        <taxon>Eukaryota</taxon>
        <taxon>Viridiplantae</taxon>
        <taxon>Streptophyta</taxon>
        <taxon>Embryophyta</taxon>
        <taxon>Tracheophyta</taxon>
        <taxon>Spermatophyta</taxon>
        <taxon>Magnoliopsida</taxon>
        <taxon>eudicotyledons</taxon>
        <taxon>Gunneridae</taxon>
        <taxon>Pentapetalae</taxon>
        <taxon>rosids</taxon>
        <taxon>fabids</taxon>
        <taxon>Malpighiales</taxon>
        <taxon>Euphorbiaceae</taxon>
        <taxon>Crotonoideae</taxon>
        <taxon>Micrandreae</taxon>
        <taxon>Hevea</taxon>
    </lineage>
</organism>
<keyword evidence="7" id="KW-0325">Glycoprotein</keyword>
<sequence>MNGPLEPKDVEAYGLGSPYALPPLESLPSSMVSSPSSPNFPIKSPPDESASPPMYTPILRPPQYELNPPSIAPSPHYHGPSPPIDQSPAVHPPSIVVMPPPPHKMTQFAVWCVAKPTMPDPIIQEALDYACGSGADCRAIQPNGPCFQPDNLVSHASYAFNSYWQKTKVAGGTCDFGGTAMLVTVDPIIDSLLRHIINDEFSDVSVNSLLKVSTTAISSLVDHRKRFNKMAPRFLRF</sequence>
<dbReference type="GO" id="GO:0098552">
    <property type="term" value="C:side of membrane"/>
    <property type="evidence" value="ECO:0007669"/>
    <property type="project" value="UniProtKB-KW"/>
</dbReference>
<evidence type="ECO:0000256" key="7">
    <source>
        <dbReference type="ARBA" id="ARBA00023180"/>
    </source>
</evidence>
<gene>
    <name evidence="11" type="ORF">GH714_017687</name>
</gene>
<dbReference type="PANTHER" id="PTHR31044:SF118">
    <property type="entry name" value="MAJOR POLLEN ALLERGEN OLE E 10-LIKE"/>
    <property type="match status" value="1"/>
</dbReference>
<proteinExistence type="predicted"/>
<evidence type="ECO:0000256" key="1">
    <source>
        <dbReference type="ARBA" id="ARBA00004609"/>
    </source>
</evidence>
<keyword evidence="12" id="KW-1185">Reference proteome</keyword>
<comment type="subcellular location">
    <subcellularLocation>
        <location evidence="1">Cell membrane</location>
        <topology evidence="1">Lipid-anchor</topology>
        <topology evidence="1">GPI-anchor</topology>
    </subcellularLocation>
</comment>
<keyword evidence="6" id="KW-1015">Disulfide bond</keyword>
<keyword evidence="8" id="KW-0449">Lipoprotein</keyword>
<dbReference type="EMBL" id="JAAGAX010000016">
    <property type="protein sequence ID" value="KAF2288848.1"/>
    <property type="molecule type" value="Genomic_DNA"/>
</dbReference>
<keyword evidence="2" id="KW-1003">Cell membrane</keyword>
<reference evidence="11 12" key="1">
    <citation type="journal article" date="2020" name="Mol. Plant">
        <title>The Chromosome-Based Rubber Tree Genome Provides New Insights into Spurge Genome Evolution and Rubber Biosynthesis.</title>
        <authorList>
            <person name="Liu J."/>
            <person name="Shi C."/>
            <person name="Shi C.C."/>
            <person name="Li W."/>
            <person name="Zhang Q.J."/>
            <person name="Zhang Y."/>
            <person name="Li K."/>
            <person name="Lu H.F."/>
            <person name="Shi C."/>
            <person name="Zhu S.T."/>
            <person name="Xiao Z.Y."/>
            <person name="Nan H."/>
            <person name="Yue Y."/>
            <person name="Zhu X.G."/>
            <person name="Wu Y."/>
            <person name="Hong X.N."/>
            <person name="Fan G.Y."/>
            <person name="Tong Y."/>
            <person name="Zhang D."/>
            <person name="Mao C.L."/>
            <person name="Liu Y.L."/>
            <person name="Hao S.J."/>
            <person name="Liu W.Q."/>
            <person name="Lv M.Q."/>
            <person name="Zhang H.B."/>
            <person name="Liu Y."/>
            <person name="Hu-Tang G.R."/>
            <person name="Wang J.P."/>
            <person name="Wang J.H."/>
            <person name="Sun Y.H."/>
            <person name="Ni S.B."/>
            <person name="Chen W.B."/>
            <person name="Zhang X.C."/>
            <person name="Jiao Y.N."/>
            <person name="Eichler E.E."/>
            <person name="Li G.H."/>
            <person name="Liu X."/>
            <person name="Gao L.Z."/>
        </authorList>
    </citation>
    <scope>NUCLEOTIDE SEQUENCE [LARGE SCALE GENOMIC DNA]</scope>
    <source>
        <strain evidence="12">cv. GT1</strain>
        <tissue evidence="11">Leaf</tissue>
    </source>
</reference>
<feature type="compositionally biased region" description="Low complexity" evidence="9">
    <location>
        <begin position="24"/>
        <end position="41"/>
    </location>
</feature>
<evidence type="ECO:0000259" key="10">
    <source>
        <dbReference type="SMART" id="SM00768"/>
    </source>
</evidence>
<feature type="region of interest" description="Disordered" evidence="9">
    <location>
        <begin position="24"/>
        <end position="91"/>
    </location>
</feature>
<evidence type="ECO:0000256" key="5">
    <source>
        <dbReference type="ARBA" id="ARBA00023136"/>
    </source>
</evidence>
<keyword evidence="5" id="KW-0472">Membrane</keyword>
<feature type="domain" description="X8" evidence="10">
    <location>
        <begin position="110"/>
        <end position="193"/>
    </location>
</feature>
<dbReference type="Proteomes" id="UP000467840">
    <property type="component" value="Chromosome 8"/>
</dbReference>
<protein>
    <recommendedName>
        <fullName evidence="10">X8 domain-containing protein</fullName>
    </recommendedName>
</protein>
<evidence type="ECO:0000313" key="12">
    <source>
        <dbReference type="Proteomes" id="UP000467840"/>
    </source>
</evidence>
<dbReference type="InterPro" id="IPR044788">
    <property type="entry name" value="X8_dom_prot"/>
</dbReference>
<name>A0A6A6KLP5_HEVBR</name>
<evidence type="ECO:0000256" key="8">
    <source>
        <dbReference type="ARBA" id="ARBA00023288"/>
    </source>
</evidence>
<keyword evidence="3" id="KW-0336">GPI-anchor</keyword>
<dbReference type="GO" id="GO:0009506">
    <property type="term" value="C:plasmodesma"/>
    <property type="evidence" value="ECO:0007669"/>
    <property type="project" value="UniProtKB-ARBA"/>
</dbReference>
<dbReference type="Gene3D" id="1.20.58.1040">
    <property type="match status" value="1"/>
</dbReference>
<comment type="caution">
    <text evidence="11">The sequence shown here is derived from an EMBL/GenBank/DDBJ whole genome shotgun (WGS) entry which is preliminary data.</text>
</comment>
<dbReference type="PANTHER" id="PTHR31044">
    <property type="entry name" value="BETA-1,3 GLUCANASE"/>
    <property type="match status" value="1"/>
</dbReference>
<dbReference type="FunFam" id="1.20.58.1040:FF:000001">
    <property type="entry name" value="Glucan endo-1,3-beta-glucosidase 4"/>
    <property type="match status" value="1"/>
</dbReference>
<accession>A0A6A6KLP5</accession>
<evidence type="ECO:0000313" key="11">
    <source>
        <dbReference type="EMBL" id="KAF2288848.1"/>
    </source>
</evidence>
<evidence type="ECO:0000256" key="4">
    <source>
        <dbReference type="ARBA" id="ARBA00022729"/>
    </source>
</evidence>
<evidence type="ECO:0000256" key="2">
    <source>
        <dbReference type="ARBA" id="ARBA00022475"/>
    </source>
</evidence>
<keyword evidence="4" id="KW-0732">Signal</keyword>
<evidence type="ECO:0000256" key="6">
    <source>
        <dbReference type="ARBA" id="ARBA00023157"/>
    </source>
</evidence>
<dbReference type="SMART" id="SM00768">
    <property type="entry name" value="X8"/>
    <property type="match status" value="1"/>
</dbReference>
<dbReference type="GO" id="GO:0005886">
    <property type="term" value="C:plasma membrane"/>
    <property type="evidence" value="ECO:0007669"/>
    <property type="project" value="UniProtKB-SubCell"/>
</dbReference>
<evidence type="ECO:0000256" key="3">
    <source>
        <dbReference type="ARBA" id="ARBA00022622"/>
    </source>
</evidence>
<dbReference type="InterPro" id="IPR012946">
    <property type="entry name" value="X8"/>
</dbReference>
<dbReference type="AlphaFoldDB" id="A0A6A6KLP5"/>